<evidence type="ECO:0000313" key="8">
    <source>
        <dbReference type="EMBL" id="CAB9517544.1"/>
    </source>
</evidence>
<protein>
    <submittedName>
        <fullName evidence="8">Methyltransferase K/L</fullName>
    </submittedName>
</protein>
<feature type="compositionally biased region" description="Polar residues" evidence="3">
    <location>
        <begin position="511"/>
        <end position="521"/>
    </location>
</feature>
<feature type="domain" description="THUMP" evidence="6">
    <location>
        <begin position="177"/>
        <end position="215"/>
    </location>
</feature>
<dbReference type="Pfam" id="PF22020">
    <property type="entry name" value="RlmL_1st"/>
    <property type="match status" value="1"/>
</dbReference>
<evidence type="ECO:0000256" key="3">
    <source>
        <dbReference type="SAM" id="MobiDB-lite"/>
    </source>
</evidence>
<dbReference type="SUPFAM" id="SSF53335">
    <property type="entry name" value="S-adenosyl-L-methionine-dependent methyltransferases"/>
    <property type="match status" value="1"/>
</dbReference>
<dbReference type="PANTHER" id="PTHR47313">
    <property type="entry name" value="RIBOSOMAL RNA LARGE SUBUNIT METHYLTRANSFERASE K/L"/>
    <property type="match status" value="1"/>
</dbReference>
<dbReference type="InterPro" id="IPR002052">
    <property type="entry name" value="DNA_methylase_N6_adenine_CS"/>
</dbReference>
<dbReference type="Proteomes" id="UP001153069">
    <property type="component" value="Unassembled WGS sequence"/>
</dbReference>
<dbReference type="Pfam" id="PF01170">
    <property type="entry name" value="UPF0020"/>
    <property type="match status" value="1"/>
</dbReference>
<name>A0A9N8EE64_9STRA</name>
<evidence type="ECO:0000256" key="1">
    <source>
        <dbReference type="ARBA" id="ARBA00022603"/>
    </source>
</evidence>
<dbReference type="AlphaFoldDB" id="A0A9N8EE64"/>
<keyword evidence="4" id="KW-0732">Signal</keyword>
<dbReference type="EMBL" id="CAICTM010000863">
    <property type="protein sequence ID" value="CAB9517544.1"/>
    <property type="molecule type" value="Genomic_DNA"/>
</dbReference>
<dbReference type="GO" id="GO:0043527">
    <property type="term" value="C:tRNA methyltransferase complex"/>
    <property type="evidence" value="ECO:0007669"/>
    <property type="project" value="UniProtKB-ARBA"/>
</dbReference>
<feature type="compositionally biased region" description="Polar residues" evidence="3">
    <location>
        <begin position="551"/>
        <end position="561"/>
    </location>
</feature>
<dbReference type="PANTHER" id="PTHR47313:SF1">
    <property type="entry name" value="RIBOSOMAL RNA LARGE SUBUNIT METHYLTRANSFERASE K_L"/>
    <property type="match status" value="1"/>
</dbReference>
<gene>
    <name evidence="8" type="ORF">SEMRO_864_G212670.1</name>
</gene>
<reference evidence="8" key="1">
    <citation type="submission" date="2020-06" db="EMBL/GenBank/DDBJ databases">
        <authorList>
            <consortium name="Plant Systems Biology data submission"/>
        </authorList>
    </citation>
    <scope>NUCLEOTIDE SEQUENCE</scope>
    <source>
        <strain evidence="8">D6</strain>
    </source>
</reference>
<evidence type="ECO:0000259" key="5">
    <source>
        <dbReference type="Pfam" id="PF01170"/>
    </source>
</evidence>
<feature type="chain" id="PRO_5040237299" evidence="4">
    <location>
        <begin position="26"/>
        <end position="561"/>
    </location>
</feature>
<dbReference type="InterPro" id="IPR054170">
    <property type="entry name" value="RlmL_1st"/>
</dbReference>
<dbReference type="Pfam" id="PF02926">
    <property type="entry name" value="THUMP"/>
    <property type="match status" value="1"/>
</dbReference>
<comment type="caution">
    <text evidence="8">The sequence shown here is derived from an EMBL/GenBank/DDBJ whole genome shotgun (WGS) entry which is preliminary data.</text>
</comment>
<dbReference type="InterPro" id="IPR004114">
    <property type="entry name" value="THUMP_dom"/>
</dbReference>
<dbReference type="PROSITE" id="PS00092">
    <property type="entry name" value="N6_MTASE"/>
    <property type="match status" value="1"/>
</dbReference>
<keyword evidence="2" id="KW-0808">Transferase</keyword>
<sequence length="561" mass="62162">MLPRCIVSTAIAALVVFIQPSLVDAFCSLSTSPCRQQSLYLAYSDNFDHDVGEKGREDSRGRRQEYLATCIPGLAPYLEKELSDCGVSSTQVLSDAAVSFSVSDETVPLKVLLWVRTAHRLLEKIDTFFDLESRDDVYDAVQNCRLPVKDLLGDGQGGLLSLSVKVIANGRLPKDISHSHYTALTIKNALVDQVRQLKDGERPDVDLDDPDVPLVAIFHGQGMRADMTMYRSLAPPGSLHKRGYRSGGAIHKAAMKESLAAGLLLAAGWNEAVHSVKKAIEENDSAEGLTLVDPMCGSGSLLVEAAMMTVNFPPGLMRIINHVPGHQVPPVLRWKGNKDSLMPIWKEMLLGASTTVKKQFAWLSEHDGIINLIGNDIHPGALELVEASLKSAGGLDRLVDLHQNDCQEWNVLQGQAHDDKQVWVVTNPPWGVRLTDDDHMSWESLRTFLRTNCPPGRTQAWVLSGNKLATKHLGLRRSQSVVAKTGQQDLRWIQYKILEKREVYDNKPDSNQDAQVSSDDSNPPRRIMRTRNVNNLPSTQVRRRTKKPPSKNVSNADDSWI</sequence>
<feature type="region of interest" description="Disordered" evidence="3">
    <location>
        <begin position="504"/>
        <end position="561"/>
    </location>
</feature>
<dbReference type="GO" id="GO:0032259">
    <property type="term" value="P:methylation"/>
    <property type="evidence" value="ECO:0007669"/>
    <property type="project" value="UniProtKB-KW"/>
</dbReference>
<dbReference type="Gene3D" id="3.30.2130.30">
    <property type="match status" value="1"/>
</dbReference>
<proteinExistence type="predicted"/>
<keyword evidence="9" id="KW-1185">Reference proteome</keyword>
<feature type="signal peptide" evidence="4">
    <location>
        <begin position="1"/>
        <end position="25"/>
    </location>
</feature>
<feature type="domain" description="RlmL ferredoxin-like" evidence="7">
    <location>
        <begin position="66"/>
        <end position="122"/>
    </location>
</feature>
<organism evidence="8 9">
    <name type="scientific">Seminavis robusta</name>
    <dbReference type="NCBI Taxonomy" id="568900"/>
    <lineage>
        <taxon>Eukaryota</taxon>
        <taxon>Sar</taxon>
        <taxon>Stramenopiles</taxon>
        <taxon>Ochrophyta</taxon>
        <taxon>Bacillariophyta</taxon>
        <taxon>Bacillariophyceae</taxon>
        <taxon>Bacillariophycidae</taxon>
        <taxon>Naviculales</taxon>
        <taxon>Naviculaceae</taxon>
        <taxon>Seminavis</taxon>
    </lineage>
</organism>
<dbReference type="CDD" id="cd11715">
    <property type="entry name" value="THUMP_AdoMetMT"/>
    <property type="match status" value="1"/>
</dbReference>
<accession>A0A9N8EE64</accession>
<evidence type="ECO:0000259" key="6">
    <source>
        <dbReference type="Pfam" id="PF02926"/>
    </source>
</evidence>
<dbReference type="InterPro" id="IPR000241">
    <property type="entry name" value="RlmKL-like_Mtase"/>
</dbReference>
<dbReference type="InterPro" id="IPR029063">
    <property type="entry name" value="SAM-dependent_MTases_sf"/>
</dbReference>
<feature type="compositionally biased region" description="Polar residues" evidence="3">
    <location>
        <begin position="531"/>
        <end position="540"/>
    </location>
</feature>
<feature type="domain" description="Ribosomal RNA large subunit methyltransferase K/L-like methyltransferase" evidence="5">
    <location>
        <begin position="286"/>
        <end position="492"/>
    </location>
</feature>
<evidence type="ECO:0000256" key="2">
    <source>
        <dbReference type="ARBA" id="ARBA00022679"/>
    </source>
</evidence>
<keyword evidence="1 8" id="KW-0489">Methyltransferase</keyword>
<evidence type="ECO:0000259" key="7">
    <source>
        <dbReference type="Pfam" id="PF22020"/>
    </source>
</evidence>
<dbReference type="Gene3D" id="3.40.50.150">
    <property type="entry name" value="Vaccinia Virus protein VP39"/>
    <property type="match status" value="1"/>
</dbReference>
<dbReference type="GO" id="GO:0003723">
    <property type="term" value="F:RNA binding"/>
    <property type="evidence" value="ECO:0007669"/>
    <property type="project" value="InterPro"/>
</dbReference>
<evidence type="ECO:0000313" key="9">
    <source>
        <dbReference type="Proteomes" id="UP001153069"/>
    </source>
</evidence>
<evidence type="ECO:0000256" key="4">
    <source>
        <dbReference type="SAM" id="SignalP"/>
    </source>
</evidence>
<dbReference type="OrthoDB" id="416496at2759"/>
<dbReference type="GO" id="GO:0008173">
    <property type="term" value="F:RNA methyltransferase activity"/>
    <property type="evidence" value="ECO:0007669"/>
    <property type="project" value="UniProtKB-ARBA"/>
</dbReference>